<sequence length="115" mass="13135">MTTNRAPAKKTADDQPFDFNLDAVTSEVDLTPFRVHFNGRRFEFTHMEGLDIWDLVEHAEGGEVKAMIGVFRTSLGDQFDDFRKVKLPQYKMKALFANYRKHCGMEPGESDASES</sequence>
<proteinExistence type="predicted"/>
<gene>
    <name evidence="1" type="ORF">GCM10011583_17900</name>
</gene>
<dbReference type="RefSeq" id="WP_189106820.1">
    <property type="nucleotide sequence ID" value="NZ_BMMV01000005.1"/>
</dbReference>
<accession>A0ABQ2E2T1</accession>
<reference evidence="2" key="1">
    <citation type="journal article" date="2019" name="Int. J. Syst. Evol. Microbiol.">
        <title>The Global Catalogue of Microorganisms (GCM) 10K type strain sequencing project: providing services to taxonomists for standard genome sequencing and annotation.</title>
        <authorList>
            <consortium name="The Broad Institute Genomics Platform"/>
            <consortium name="The Broad Institute Genome Sequencing Center for Infectious Disease"/>
            <person name="Wu L."/>
            <person name="Ma J."/>
        </authorList>
    </citation>
    <scope>NUCLEOTIDE SEQUENCE [LARGE SCALE GENOMIC DNA]</scope>
    <source>
        <strain evidence="2">CGMCC 4.7275</strain>
    </source>
</reference>
<organism evidence="1 2">
    <name type="scientific">Streptomyces camponoticapitis</name>
    <dbReference type="NCBI Taxonomy" id="1616125"/>
    <lineage>
        <taxon>Bacteria</taxon>
        <taxon>Bacillati</taxon>
        <taxon>Actinomycetota</taxon>
        <taxon>Actinomycetes</taxon>
        <taxon>Kitasatosporales</taxon>
        <taxon>Streptomycetaceae</taxon>
        <taxon>Streptomyces</taxon>
    </lineage>
</organism>
<evidence type="ECO:0000313" key="2">
    <source>
        <dbReference type="Proteomes" id="UP000660265"/>
    </source>
</evidence>
<protein>
    <submittedName>
        <fullName evidence="1">Uncharacterized protein</fullName>
    </submittedName>
</protein>
<dbReference type="EMBL" id="BMMV01000005">
    <property type="protein sequence ID" value="GGJ86756.1"/>
    <property type="molecule type" value="Genomic_DNA"/>
</dbReference>
<name>A0ABQ2E2T1_9ACTN</name>
<comment type="caution">
    <text evidence="1">The sequence shown here is derived from an EMBL/GenBank/DDBJ whole genome shotgun (WGS) entry which is preliminary data.</text>
</comment>
<dbReference type="Proteomes" id="UP000660265">
    <property type="component" value="Unassembled WGS sequence"/>
</dbReference>
<keyword evidence="2" id="KW-1185">Reference proteome</keyword>
<evidence type="ECO:0000313" key="1">
    <source>
        <dbReference type="EMBL" id="GGJ86756.1"/>
    </source>
</evidence>